<accession>A0A8K0TI98</accession>
<keyword evidence="3" id="KW-1185">Reference proteome</keyword>
<dbReference type="AlphaFoldDB" id="A0A8K0TI98"/>
<feature type="region of interest" description="Disordered" evidence="1">
    <location>
        <begin position="322"/>
        <end position="357"/>
    </location>
</feature>
<gene>
    <name evidence="2" type="ORF">B0T11DRAFT_51394</name>
</gene>
<evidence type="ECO:0000256" key="1">
    <source>
        <dbReference type="SAM" id="MobiDB-lite"/>
    </source>
</evidence>
<name>A0A8K0TI98_9PEZI</name>
<dbReference type="EMBL" id="JAGPXD010000002">
    <property type="protein sequence ID" value="KAH7367206.1"/>
    <property type="molecule type" value="Genomic_DNA"/>
</dbReference>
<evidence type="ECO:0000313" key="3">
    <source>
        <dbReference type="Proteomes" id="UP000813385"/>
    </source>
</evidence>
<sequence>MHPMGHAAGCRSTRRAPKSPAFEISRLEPLCMMDVRVCFRYSREVSAEPERNMANGPRSQIGICLVSPRLEQPSRQRRQTGGENESSNNCTALPFCPLPCLLLLPCIDGGCAERVPVPVPGRVFVQPQRRNGGAETGACWMMLTILAHATGLAADYPFFPCPFCPWRPQRFHVQAGQPDMRVTVDESLRLVSPPVNTYLCNAATETLCCCWMCVLAQISRLVLSSARSWFFQLGLIRRWPGVLGDGQPGLSWSIAAAHRNAQPDRSRLSTRGRQKATASAKWGEMEAVWATLTPVLARGPLPMLSRALLSSRHGCAVLATRRRTRPPRAAQEKRPAVCSYEGGASHGHIDAPTAPAP</sequence>
<protein>
    <submittedName>
        <fullName evidence="2">Uncharacterized protein</fullName>
    </submittedName>
</protein>
<evidence type="ECO:0000313" key="2">
    <source>
        <dbReference type="EMBL" id="KAH7367206.1"/>
    </source>
</evidence>
<dbReference type="Proteomes" id="UP000813385">
    <property type="component" value="Unassembled WGS sequence"/>
</dbReference>
<organism evidence="2 3">
    <name type="scientific">Plectosphaerella cucumerina</name>
    <dbReference type="NCBI Taxonomy" id="40658"/>
    <lineage>
        <taxon>Eukaryota</taxon>
        <taxon>Fungi</taxon>
        <taxon>Dikarya</taxon>
        <taxon>Ascomycota</taxon>
        <taxon>Pezizomycotina</taxon>
        <taxon>Sordariomycetes</taxon>
        <taxon>Hypocreomycetidae</taxon>
        <taxon>Glomerellales</taxon>
        <taxon>Plectosphaerellaceae</taxon>
        <taxon>Plectosphaerella</taxon>
    </lineage>
</organism>
<proteinExistence type="predicted"/>
<comment type="caution">
    <text evidence="2">The sequence shown here is derived from an EMBL/GenBank/DDBJ whole genome shotgun (WGS) entry which is preliminary data.</text>
</comment>
<reference evidence="2" key="1">
    <citation type="journal article" date="2021" name="Nat. Commun.">
        <title>Genetic determinants of endophytism in the Arabidopsis root mycobiome.</title>
        <authorList>
            <person name="Mesny F."/>
            <person name="Miyauchi S."/>
            <person name="Thiergart T."/>
            <person name="Pickel B."/>
            <person name="Atanasova L."/>
            <person name="Karlsson M."/>
            <person name="Huettel B."/>
            <person name="Barry K.W."/>
            <person name="Haridas S."/>
            <person name="Chen C."/>
            <person name="Bauer D."/>
            <person name="Andreopoulos W."/>
            <person name="Pangilinan J."/>
            <person name="LaButti K."/>
            <person name="Riley R."/>
            <person name="Lipzen A."/>
            <person name="Clum A."/>
            <person name="Drula E."/>
            <person name="Henrissat B."/>
            <person name="Kohler A."/>
            <person name="Grigoriev I.V."/>
            <person name="Martin F.M."/>
            <person name="Hacquard S."/>
        </authorList>
    </citation>
    <scope>NUCLEOTIDE SEQUENCE</scope>
    <source>
        <strain evidence="2">MPI-CAGE-AT-0016</strain>
    </source>
</reference>